<dbReference type="Pfam" id="PF13684">
    <property type="entry name" value="FakA-like_C"/>
    <property type="match status" value="1"/>
</dbReference>
<dbReference type="PROSITE" id="PS51480">
    <property type="entry name" value="DHAL"/>
    <property type="match status" value="1"/>
</dbReference>
<dbReference type="InterPro" id="IPR036117">
    <property type="entry name" value="DhaL_dom_sf"/>
</dbReference>
<evidence type="ECO:0000313" key="4">
    <source>
        <dbReference type="Proteomes" id="UP000007880"/>
    </source>
</evidence>
<feature type="domain" description="DhaL" evidence="2">
    <location>
        <begin position="41"/>
        <end position="233"/>
    </location>
</feature>
<evidence type="ECO:0000259" key="2">
    <source>
        <dbReference type="PROSITE" id="PS51480"/>
    </source>
</evidence>
<dbReference type="Proteomes" id="UP000007880">
    <property type="component" value="Chromosome"/>
</dbReference>
<feature type="region of interest" description="Disordered" evidence="1">
    <location>
        <begin position="1"/>
        <end position="30"/>
    </location>
</feature>
<dbReference type="KEGG" id="cap:CLDAP_35870"/>
<dbReference type="PANTHER" id="PTHR33434">
    <property type="entry name" value="DEGV DOMAIN-CONTAINING PROTEIN DR_1986-RELATED"/>
    <property type="match status" value="1"/>
</dbReference>
<dbReference type="RefSeq" id="WP_014434853.1">
    <property type="nucleotide sequence ID" value="NC_017079.1"/>
</dbReference>
<dbReference type="Gene3D" id="1.25.40.340">
    <property type="match status" value="1"/>
</dbReference>
<dbReference type="InterPro" id="IPR004007">
    <property type="entry name" value="DhaL_dom"/>
</dbReference>
<dbReference type="SUPFAM" id="SSF101473">
    <property type="entry name" value="DhaL-like"/>
    <property type="match status" value="1"/>
</dbReference>
<dbReference type="Pfam" id="PF21645">
    <property type="entry name" value="FakA-like_M"/>
    <property type="match status" value="1"/>
</dbReference>
<dbReference type="GO" id="GO:0006071">
    <property type="term" value="P:glycerol metabolic process"/>
    <property type="evidence" value="ECO:0007669"/>
    <property type="project" value="InterPro"/>
</dbReference>
<dbReference type="OrthoDB" id="9760324at2"/>
<evidence type="ECO:0000256" key="1">
    <source>
        <dbReference type="SAM" id="MobiDB-lite"/>
    </source>
</evidence>
<dbReference type="SMART" id="SM01121">
    <property type="entry name" value="Dak1_2"/>
    <property type="match status" value="1"/>
</dbReference>
<dbReference type="InterPro" id="IPR048394">
    <property type="entry name" value="FakA-like_M"/>
</dbReference>
<proteinExistence type="predicted"/>
<dbReference type="GO" id="GO:0004371">
    <property type="term" value="F:glycerone kinase activity"/>
    <property type="evidence" value="ECO:0007669"/>
    <property type="project" value="InterPro"/>
</dbReference>
<dbReference type="InterPro" id="IPR033470">
    <property type="entry name" value="FakA-like_C"/>
</dbReference>
<dbReference type="NCBIfam" id="TIGR03599">
    <property type="entry name" value="YloV"/>
    <property type="match status" value="1"/>
</dbReference>
<dbReference type="eggNOG" id="COG1461">
    <property type="taxonomic scope" value="Bacteria"/>
</dbReference>
<dbReference type="SMART" id="SM01120">
    <property type="entry name" value="Dak2"/>
    <property type="match status" value="1"/>
</dbReference>
<accession>I0I8N9</accession>
<dbReference type="PANTHER" id="PTHR33434:SF4">
    <property type="entry name" value="PHOSPHATASE PROTEIN"/>
    <property type="match status" value="1"/>
</dbReference>
<dbReference type="Pfam" id="PF02734">
    <property type="entry name" value="Dak2"/>
    <property type="match status" value="1"/>
</dbReference>
<dbReference type="STRING" id="926550.CLDAP_35870"/>
<dbReference type="InterPro" id="IPR050270">
    <property type="entry name" value="DegV_domain_contain"/>
</dbReference>
<dbReference type="HOGENOM" id="CLU_017496_1_0_0"/>
<organism evidence="3 4">
    <name type="scientific">Caldilinea aerophila (strain DSM 14535 / JCM 11387 / NBRC 104270 / STL-6-O1)</name>
    <dbReference type="NCBI Taxonomy" id="926550"/>
    <lineage>
        <taxon>Bacteria</taxon>
        <taxon>Bacillati</taxon>
        <taxon>Chloroflexota</taxon>
        <taxon>Caldilineae</taxon>
        <taxon>Caldilineales</taxon>
        <taxon>Caldilineaceae</taxon>
        <taxon>Caldilinea</taxon>
    </lineage>
</organism>
<name>I0I8N9_CALAS</name>
<dbReference type="PATRIC" id="fig|926550.5.peg.3865"/>
<reference evidence="3 4" key="1">
    <citation type="submission" date="2012-02" db="EMBL/GenBank/DDBJ databases">
        <title>Complete genome sequence of Caldilinea aerophila DSM 14535 (= NBRC 102666).</title>
        <authorList>
            <person name="Oguchi A."/>
            <person name="Hosoyama A."/>
            <person name="Sekine M."/>
            <person name="Fukai R."/>
            <person name="Kato Y."/>
            <person name="Nakamura S."/>
            <person name="Hanada S."/>
            <person name="Yamazaki S."/>
            <person name="Fujita N."/>
        </authorList>
    </citation>
    <scope>NUCLEOTIDE SEQUENCE [LARGE SCALE GENOMIC DNA]</scope>
    <source>
        <strain evidence="4">DSM 14535 / JCM 11387 / NBRC 104270 / STL-6-O1</strain>
    </source>
</reference>
<sequence length="596" mass="63648">MEMLDEERNDMETIGTESAVPSVESGDAQPDSQMLTTLNARDFQSLFQAAYNWLAHNYEQVNRMNVFPVPDGDTGTNMLLTIKSAWMNISARSHETVSAVAAAAAEGAHHGSRGNSGVILGQILHGFSQALREKATLNVQDMAEALRAATEAAYAAVPAPVEGTILTVSREVSVAAEAAAQKTRDLREFLAHIVEAADEAVRRTPELLPVLKQAGVVDSGGKGLFFVFEGMYRALTGQPVQMDDAPEVSAVAEARLDARARKGHRPLPPQRWGFDVQFLIEQPNKPVAEIAREIAAMGDCPLVEGDEHLVKVHVHVFDPGVPLSYGVATGFVTDVVVENMDDMAAAMQGEIAQAQAGLPSAEALPNEEGIDEERIGVVAVAPGPGFAEIFRKLGAQGVVAGGQSMNPSVAEIAEAVSQLPMRRVIVLPNNSNILMAAQQAAKAAAKSEHSRQITVIPTRTAPQGVAALTAYSPSSTDIDELIAHMNAQIEAVHTGEITQAVRSATVDGIVVQQGDIIGLHDGKLVSRGDHVTDVALDLLEKMGAGDASLITIYYGDFVAEAAARNFAEIVRREYPEQDIELAYGGQPHYYYILSIE</sequence>
<dbReference type="EMBL" id="AP012337">
    <property type="protein sequence ID" value="BAM01627.1"/>
    <property type="molecule type" value="Genomic_DNA"/>
</dbReference>
<dbReference type="InterPro" id="IPR019986">
    <property type="entry name" value="YloV-like"/>
</dbReference>
<dbReference type="AlphaFoldDB" id="I0I8N9"/>
<keyword evidence="4" id="KW-1185">Reference proteome</keyword>
<evidence type="ECO:0000313" key="3">
    <source>
        <dbReference type="EMBL" id="BAM01627.1"/>
    </source>
</evidence>
<protein>
    <recommendedName>
        <fullName evidence="2">DhaL domain-containing protein</fullName>
    </recommendedName>
</protein>
<gene>
    <name evidence="3" type="ordered locus">CLDAP_35870</name>
</gene>